<dbReference type="GO" id="GO:0000398">
    <property type="term" value="P:mRNA splicing, via spliceosome"/>
    <property type="evidence" value="ECO:0007669"/>
    <property type="project" value="TreeGrafter"/>
</dbReference>
<dbReference type="PANTHER" id="PTHR12072">
    <property type="entry name" value="CWF19, CELL CYCLE CONTROL PROTEIN"/>
    <property type="match status" value="1"/>
</dbReference>
<dbReference type="Pfam" id="PF04677">
    <property type="entry name" value="CwfJ_C_1"/>
    <property type="match status" value="1"/>
</dbReference>
<evidence type="ECO:0000256" key="1">
    <source>
        <dbReference type="SAM" id="MobiDB-lite"/>
    </source>
</evidence>
<dbReference type="InterPro" id="IPR029052">
    <property type="entry name" value="Metallo-depent_PP-like"/>
</dbReference>
<evidence type="ECO:0000259" key="3">
    <source>
        <dbReference type="Pfam" id="PF04677"/>
    </source>
</evidence>
<reference evidence="4" key="1">
    <citation type="journal article" date="2021" name="J Fungi (Basel)">
        <title>Virulence traits and population genomics of the black yeast Aureobasidium melanogenum.</title>
        <authorList>
            <person name="Cernosa A."/>
            <person name="Sun X."/>
            <person name="Gostincar C."/>
            <person name="Fang C."/>
            <person name="Gunde-Cimerman N."/>
            <person name="Song Z."/>
        </authorList>
    </citation>
    <scope>NUCLEOTIDE SEQUENCE</scope>
    <source>
        <strain evidence="4">EXF-9298</strain>
    </source>
</reference>
<keyword evidence="5" id="KW-1185">Reference proteome</keyword>
<name>A0A9P8FKT3_AURME</name>
<dbReference type="Pfam" id="PF04676">
    <property type="entry name" value="CwfJ_C_2"/>
    <property type="match status" value="1"/>
</dbReference>
<dbReference type="InterPro" id="IPR006767">
    <property type="entry name" value="Cwf19-like_C_dom-2"/>
</dbReference>
<dbReference type="SUPFAM" id="SSF56300">
    <property type="entry name" value="Metallo-dependent phosphatases"/>
    <property type="match status" value="1"/>
</dbReference>
<reference evidence="4" key="2">
    <citation type="submission" date="2021-08" db="EMBL/GenBank/DDBJ databases">
        <authorList>
            <person name="Gostincar C."/>
            <person name="Sun X."/>
            <person name="Song Z."/>
            <person name="Gunde-Cimerman N."/>
        </authorList>
    </citation>
    <scope>NUCLEOTIDE SEQUENCE</scope>
    <source>
        <strain evidence="4">EXF-9298</strain>
    </source>
</reference>
<dbReference type="GO" id="GO:0061632">
    <property type="term" value="F:RNA lariat debranching enzyme activator activity"/>
    <property type="evidence" value="ECO:0007669"/>
    <property type="project" value="TreeGrafter"/>
</dbReference>
<protein>
    <submittedName>
        <fullName evidence="4">CwfJ domain protein</fullName>
    </submittedName>
</protein>
<dbReference type="InterPro" id="IPR040194">
    <property type="entry name" value="Cwf19-like"/>
</dbReference>
<evidence type="ECO:0000313" key="4">
    <source>
        <dbReference type="EMBL" id="KAG9977503.1"/>
    </source>
</evidence>
<organism evidence="4 5">
    <name type="scientific">Aureobasidium melanogenum</name>
    <name type="common">Aureobasidium pullulans var. melanogenum</name>
    <dbReference type="NCBI Taxonomy" id="46634"/>
    <lineage>
        <taxon>Eukaryota</taxon>
        <taxon>Fungi</taxon>
        <taxon>Dikarya</taxon>
        <taxon>Ascomycota</taxon>
        <taxon>Pezizomycotina</taxon>
        <taxon>Dothideomycetes</taxon>
        <taxon>Dothideomycetidae</taxon>
        <taxon>Dothideales</taxon>
        <taxon>Saccotheciaceae</taxon>
        <taxon>Aureobasidium</taxon>
    </lineage>
</organism>
<dbReference type="CDD" id="cd07380">
    <property type="entry name" value="MPP_CWF19_N"/>
    <property type="match status" value="1"/>
</dbReference>
<feature type="region of interest" description="Disordered" evidence="1">
    <location>
        <begin position="312"/>
        <end position="341"/>
    </location>
</feature>
<evidence type="ECO:0000313" key="5">
    <source>
        <dbReference type="Proteomes" id="UP000729357"/>
    </source>
</evidence>
<dbReference type="InterPro" id="IPR036265">
    <property type="entry name" value="HIT-like_sf"/>
</dbReference>
<proteinExistence type="predicted"/>
<feature type="non-terminal residue" evidence="4">
    <location>
        <position position="580"/>
    </location>
</feature>
<gene>
    <name evidence="4" type="ORF">KCU98_g10024</name>
</gene>
<evidence type="ECO:0000259" key="2">
    <source>
        <dbReference type="Pfam" id="PF04676"/>
    </source>
</evidence>
<accession>A0A9P8FKT3</accession>
<dbReference type="SUPFAM" id="SSF54197">
    <property type="entry name" value="HIT-like"/>
    <property type="match status" value="1"/>
</dbReference>
<dbReference type="PANTHER" id="PTHR12072:SF4">
    <property type="entry name" value="CWF19-LIKE PROTEIN 1"/>
    <property type="match status" value="1"/>
</dbReference>
<comment type="caution">
    <text evidence="4">The sequence shown here is derived from an EMBL/GenBank/DDBJ whole genome shotgun (WGS) entry which is preliminary data.</text>
</comment>
<sequence length="580" mass="63059">MDAIKATLPFCFDSIRSRQSTFALSSFTLLSQPDIESMVSKIAVIGAVNGQVSAVFGKLSALHAKNAFAFAIITGDLFADPVNPSAEEAAQLKDLLEGKIEIALPVYFALGKRELPREVQEKLSADAGELCSNLYFLGRRTTVKTSEGVKIVALGGAHMDAVSDKSLITEFSPSHTPEDVKVLRGANTADILVTSEWPAEIRTGSNAPYTGEEAVSQQGVADLCTVLKPRYHFSFSEGFLEREPFFHAQGEDDSGYQITRFISLASYGNAAKQKWIYAFTLDTSVAPTATVPSGVTASPLSFTKKRKAVESQAQSFSRFSGGSGDGGGRQRGRNKRARPNPNPAECFFCLSNPNIATHLISSIGDSAYLTTAKGPLPTPRTFPALGFPGHMLIIPLEHAPTLTSIQDQDSKKATIAEMHRYRLALQSMLTKRSEDAAEADKLGAVTWEISRLGGIHIHWQFMPVPQDIIKKGLVEAGFKVEAENQSYPAFESSSISTDVAAEGDCFKATLWDGAEEKTMVLPLDSSFRFDLQFGRRVLAKLLGLESRSHWQDCDQSEAEENIDVEAFKAAFAPFDFSLEA</sequence>
<dbReference type="AlphaFoldDB" id="A0A9P8FKT3"/>
<feature type="domain" description="Cwf19-like C-terminal" evidence="3">
    <location>
        <begin position="335"/>
        <end position="471"/>
    </location>
</feature>
<feature type="domain" description="Cwf19-like protein C-terminal" evidence="2">
    <location>
        <begin position="516"/>
        <end position="576"/>
    </location>
</feature>
<dbReference type="EMBL" id="JAHFXS010001441">
    <property type="protein sequence ID" value="KAG9977503.1"/>
    <property type="molecule type" value="Genomic_DNA"/>
</dbReference>
<dbReference type="GO" id="GO:0071014">
    <property type="term" value="C:post-mRNA release spliceosomal complex"/>
    <property type="evidence" value="ECO:0007669"/>
    <property type="project" value="TreeGrafter"/>
</dbReference>
<dbReference type="Proteomes" id="UP000729357">
    <property type="component" value="Unassembled WGS sequence"/>
</dbReference>
<dbReference type="InterPro" id="IPR006768">
    <property type="entry name" value="Cwf19-like_C_dom-1"/>
</dbReference>